<dbReference type="Gene3D" id="2.120.10.80">
    <property type="entry name" value="Kelch-type beta propeller"/>
    <property type="match status" value="2"/>
</dbReference>
<protein>
    <recommendedName>
        <fullName evidence="9">SAM-dependent methyltransferase TRM5/TYW2-type domain-containing protein</fullName>
    </recommendedName>
</protein>
<accession>A0A8K0HG23</accession>
<feature type="compositionally biased region" description="Basic and acidic residues" evidence="8">
    <location>
        <begin position="601"/>
        <end position="616"/>
    </location>
</feature>
<keyword evidence="11" id="KW-1185">Reference proteome</keyword>
<comment type="catalytic activity">
    <reaction evidence="7">
        <text>4-demethylwyosine(37) in tRNA(Phe) + S-adenosyl-L-methionine = 4-demethyl-7-[(3S)-3-amino-3-carboxypropyl]wyosine(37) in tRNA(Phe) + S-methyl-5'-thioadenosine + H(+)</text>
        <dbReference type="Rhea" id="RHEA:36355"/>
        <dbReference type="Rhea" id="RHEA-COMP:10164"/>
        <dbReference type="Rhea" id="RHEA-COMP:10378"/>
        <dbReference type="ChEBI" id="CHEBI:15378"/>
        <dbReference type="ChEBI" id="CHEBI:17509"/>
        <dbReference type="ChEBI" id="CHEBI:59789"/>
        <dbReference type="ChEBI" id="CHEBI:64315"/>
        <dbReference type="ChEBI" id="CHEBI:73550"/>
        <dbReference type="EC" id="2.5.1.114"/>
    </reaction>
</comment>
<dbReference type="InterPro" id="IPR056744">
    <property type="entry name" value="TRM5/TYW2-like_N"/>
</dbReference>
<evidence type="ECO:0000256" key="4">
    <source>
        <dbReference type="ARBA" id="ARBA00022691"/>
    </source>
</evidence>
<evidence type="ECO:0000256" key="2">
    <source>
        <dbReference type="ARBA" id="ARBA00022603"/>
    </source>
</evidence>
<organism evidence="10 11">
    <name type="scientific">Rhamnella rubrinervis</name>
    <dbReference type="NCBI Taxonomy" id="2594499"/>
    <lineage>
        <taxon>Eukaryota</taxon>
        <taxon>Viridiplantae</taxon>
        <taxon>Streptophyta</taxon>
        <taxon>Embryophyta</taxon>
        <taxon>Tracheophyta</taxon>
        <taxon>Spermatophyta</taxon>
        <taxon>Magnoliopsida</taxon>
        <taxon>eudicotyledons</taxon>
        <taxon>Gunneridae</taxon>
        <taxon>Pentapetalae</taxon>
        <taxon>rosids</taxon>
        <taxon>fabids</taxon>
        <taxon>Rosales</taxon>
        <taxon>Rhamnaceae</taxon>
        <taxon>rhamnoid group</taxon>
        <taxon>Rhamneae</taxon>
        <taxon>Rhamnella</taxon>
    </lineage>
</organism>
<dbReference type="Gene3D" id="3.30.300.110">
    <property type="entry name" value="Met-10+ protein-like domains"/>
    <property type="match status" value="1"/>
</dbReference>
<dbReference type="AlphaFoldDB" id="A0A8K0HG23"/>
<name>A0A8K0HG23_9ROSA</name>
<evidence type="ECO:0000256" key="7">
    <source>
        <dbReference type="ARBA" id="ARBA00049400"/>
    </source>
</evidence>
<comment type="caution">
    <text evidence="10">The sequence shown here is derived from an EMBL/GenBank/DDBJ whole genome shotgun (WGS) entry which is preliminary data.</text>
</comment>
<dbReference type="PANTHER" id="PTHR23245">
    <property type="entry name" value="TRNA METHYLTRANSFERASE"/>
    <property type="match status" value="1"/>
</dbReference>
<dbReference type="InterPro" id="IPR029063">
    <property type="entry name" value="SAM-dependent_MTases_sf"/>
</dbReference>
<feature type="region of interest" description="Disordered" evidence="8">
    <location>
        <begin position="595"/>
        <end position="625"/>
    </location>
</feature>
<dbReference type="InterPro" id="IPR015915">
    <property type="entry name" value="Kelch-typ_b-propeller"/>
</dbReference>
<evidence type="ECO:0000256" key="5">
    <source>
        <dbReference type="ARBA" id="ARBA00022694"/>
    </source>
</evidence>
<evidence type="ECO:0000259" key="9">
    <source>
        <dbReference type="PROSITE" id="PS51684"/>
    </source>
</evidence>
<evidence type="ECO:0000313" key="10">
    <source>
        <dbReference type="EMBL" id="KAF3451720.1"/>
    </source>
</evidence>
<dbReference type="Gene3D" id="3.30.1960.10">
    <property type="entry name" value="tRNA wybutosine-synthesizing-like"/>
    <property type="match status" value="1"/>
</dbReference>
<dbReference type="InterPro" id="IPR003827">
    <property type="entry name" value="tRNA_yW-synthesising"/>
</dbReference>
<dbReference type="Proteomes" id="UP000796880">
    <property type="component" value="Unassembled WGS sequence"/>
</dbReference>
<dbReference type="GO" id="GO:0005737">
    <property type="term" value="C:cytoplasm"/>
    <property type="evidence" value="ECO:0007669"/>
    <property type="project" value="TreeGrafter"/>
</dbReference>
<dbReference type="SUPFAM" id="SSF111278">
    <property type="entry name" value="SSo0622-like"/>
    <property type="match status" value="1"/>
</dbReference>
<dbReference type="InterPro" id="IPR022908">
    <property type="entry name" value="Taw3"/>
</dbReference>
<keyword evidence="5" id="KW-0819">tRNA processing</keyword>
<dbReference type="FunFam" id="3.40.50.150:FF:000131">
    <property type="entry name" value="tRNA wybutosine-synthesizing protein 2/3/4"/>
    <property type="match status" value="1"/>
</dbReference>
<dbReference type="InterPro" id="IPR030382">
    <property type="entry name" value="MeTrfase_TRM5/TYW2"/>
</dbReference>
<dbReference type="HAMAP" id="MF_00266">
    <property type="entry name" value="TYW3_archaea"/>
    <property type="match status" value="1"/>
</dbReference>
<dbReference type="FunFam" id="2.120.10.80:FF:000128">
    <property type="entry name" value="tRNA wybutosine-synthesizing protein 2/3/4"/>
    <property type="match status" value="1"/>
</dbReference>
<dbReference type="EMBL" id="VOIH02000003">
    <property type="protein sequence ID" value="KAF3451720.1"/>
    <property type="molecule type" value="Genomic_DNA"/>
</dbReference>
<keyword evidence="3" id="KW-0808">Transferase</keyword>
<dbReference type="Pfam" id="PF25133">
    <property type="entry name" value="TYW2_N_2"/>
    <property type="match status" value="1"/>
</dbReference>
<keyword evidence="4" id="KW-0949">S-adenosyl-L-methionine</keyword>
<feature type="domain" description="SAM-dependent methyltransferase TRM5/TYW2-type" evidence="9">
    <location>
        <begin position="789"/>
        <end position="1048"/>
    </location>
</feature>
<dbReference type="InterPro" id="IPR036602">
    <property type="entry name" value="tRNA_yW-synthesising-like_sf"/>
</dbReference>
<dbReference type="UniPathway" id="UPA00375"/>
<evidence type="ECO:0000256" key="1">
    <source>
        <dbReference type="ARBA" id="ARBA00004797"/>
    </source>
</evidence>
<sequence>MEFEKRKAATLASLGSTETDKSPKGTLDAPIIPLLDVINSHPSYFTTSSCSGRISILSQPTPITSKPKKKASGGSWLFITHDPADPDSVLNLLFSSESTQSHHPSQLVFRFEPLIVAIECKDLDSAQSLVSIAIASGFRESGITSASKRVIIAIRCSIRLELPLGDTQKIMVSPEYVRYLVEVANEKMETNRKRTEGFLRTLQSNGFVGSTVAAASFERNLVDGSLEDNNGSVCGGGVPCNDGHDGEAEMEGSVQNAHSGSMGVPSSSLSIVQMVIVGEPVEKLFLWGHSACALDCTNHTGVLVFGGFGGMGRHGRRNNSFLLDPLSGILRAFDVEGGPTPRLGHTSSLVGDCMYVIGGRADPEKILSDVWVLNTAKKEWKFLECSGNVFPPRHRHAAAVVGPEIYVYGGLNNDTLSSSFHVLDTDRLQWKELLVTGEQPCARHSHSMVAFGSQLFLFGGYNGEKALGDLYSFNTKTCQWKKENAAGKSPHARFSHSMFVYKSYLGVIGGCPVRQHFGELAILDINFLTWSHVKLNSIGKDLFVRSTANVVGDDLVLVGGGASCYAFGTKFSEPVKINLLPLLCLDDNLKPVAPGRKHVSHQNDGKKREKNEELHDPQTQNGLTLSEAPGLNFVMEIPVANDRHKQLASHWVLQLERKYAKMGKDILKKFSWLDLGRKVYSREDGIYICFPINKKFCDQFHEKKHFSGEGQNNHMFESVRGEESFCNEVTCLQALNILKEYGATKMKDEVVEIRKAGKSPLNIMNEALASLINNKGLPVSLLEELPTRWERLGDITVLPVSSFKNPLWDSIEKELWPIIAKSLNARRLAHQGRVAPTGTRDSSLEILVGESGWVDHCENGIIYSFDATKCMFSWGNLSEKLRMSHLDCRNEVIVDLFAGIGYFVLPFLVGANAKLVYACEWNPHAVEALRRNLQLNSVIDRCIVLEGDNKITAPKGVADQVCLGLIPTSEGSWVTAVRALRSEGGMLHIHGNVKDSEEGLWTEHVSNSIREIARTEGRCWEVCVEHLERVKWYAPHIRHVVADVRCRQMQK</sequence>
<keyword evidence="2" id="KW-0489">Methyltransferase</keyword>
<gene>
    <name evidence="10" type="ORF">FNV43_RR07816</name>
</gene>
<dbReference type="SUPFAM" id="SSF53335">
    <property type="entry name" value="S-adenosyl-L-methionine-dependent methyltransferases"/>
    <property type="match status" value="1"/>
</dbReference>
<evidence type="ECO:0000313" key="11">
    <source>
        <dbReference type="Proteomes" id="UP000796880"/>
    </source>
</evidence>
<dbReference type="GO" id="GO:0031591">
    <property type="term" value="P:wybutosine biosynthetic process"/>
    <property type="evidence" value="ECO:0007669"/>
    <property type="project" value="InterPro"/>
</dbReference>
<dbReference type="Pfam" id="PF24681">
    <property type="entry name" value="Kelch_KLHDC2_KLHL20_DRC7"/>
    <property type="match status" value="1"/>
</dbReference>
<dbReference type="FunFam" id="3.30.1960.10:FF:000002">
    <property type="entry name" value="tRNA wybutosine-synthesizing protein 2/3/4"/>
    <property type="match status" value="1"/>
</dbReference>
<dbReference type="SUPFAM" id="SSF117281">
    <property type="entry name" value="Kelch motif"/>
    <property type="match status" value="1"/>
</dbReference>
<dbReference type="Gene3D" id="3.40.50.150">
    <property type="entry name" value="Vaccinia Virus protein VP39"/>
    <property type="match status" value="1"/>
</dbReference>
<dbReference type="Pfam" id="PF02676">
    <property type="entry name" value="TYW3"/>
    <property type="match status" value="1"/>
</dbReference>
<feature type="region of interest" description="Disordered" evidence="8">
    <location>
        <begin position="1"/>
        <end position="25"/>
    </location>
</feature>
<dbReference type="InterPro" id="IPR056743">
    <property type="entry name" value="TRM5-TYW2-like_MTfase"/>
</dbReference>
<dbReference type="PANTHER" id="PTHR23245:SF25">
    <property type="entry name" value="TRNA WYBUTOSINE-SYNTHESIZING PROTEIN 2 HOMOLOG"/>
    <property type="match status" value="1"/>
</dbReference>
<dbReference type="GO" id="GO:0102522">
    <property type="term" value="F:tRNA 4-demethylwyosine alpha-amino-alpha-carboxypropyltransferase activity"/>
    <property type="evidence" value="ECO:0007669"/>
    <property type="project" value="UniProtKB-EC"/>
</dbReference>
<dbReference type="OrthoDB" id="263283at2759"/>
<evidence type="ECO:0000256" key="3">
    <source>
        <dbReference type="ARBA" id="ARBA00022679"/>
    </source>
</evidence>
<comment type="catalytic activity">
    <reaction evidence="6">
        <text>4-demethyl-7-[(3S)-3-amino-3-carboxypropyl]wyosine(37) in tRNA(Phe) + S-adenosyl-L-methionine = 7-[(3S)-3-amino-3-carboxypropyl]wyosine(37) in tRNA(Phe) + S-adenosyl-L-homocysteine + H(+)</text>
        <dbReference type="Rhea" id="RHEA:36635"/>
        <dbReference type="Rhea" id="RHEA-COMP:10378"/>
        <dbReference type="Rhea" id="RHEA-COMP:10379"/>
        <dbReference type="ChEBI" id="CHEBI:15378"/>
        <dbReference type="ChEBI" id="CHEBI:57856"/>
        <dbReference type="ChEBI" id="CHEBI:59789"/>
        <dbReference type="ChEBI" id="CHEBI:73543"/>
        <dbReference type="ChEBI" id="CHEBI:73550"/>
        <dbReference type="EC" id="2.1.1.282"/>
    </reaction>
</comment>
<evidence type="ECO:0000256" key="8">
    <source>
        <dbReference type="SAM" id="MobiDB-lite"/>
    </source>
</evidence>
<reference evidence="10" key="1">
    <citation type="submission" date="2020-03" db="EMBL/GenBank/DDBJ databases">
        <title>A high-quality chromosome-level genome assembly of a woody plant with both climbing and erect habits, Rhamnella rubrinervis.</title>
        <authorList>
            <person name="Lu Z."/>
            <person name="Yang Y."/>
            <person name="Zhu X."/>
            <person name="Sun Y."/>
        </authorList>
    </citation>
    <scope>NUCLEOTIDE SEQUENCE</scope>
    <source>
        <strain evidence="10">BYM</strain>
        <tissue evidence="10">Leaf</tissue>
    </source>
</reference>
<dbReference type="GO" id="GO:0030488">
    <property type="term" value="P:tRNA methylation"/>
    <property type="evidence" value="ECO:0007669"/>
    <property type="project" value="InterPro"/>
</dbReference>
<dbReference type="Pfam" id="PF02475">
    <property type="entry name" value="TRM5-TYW2_MTfase"/>
    <property type="match status" value="1"/>
</dbReference>
<comment type="pathway">
    <text evidence="1">tRNA modification; wybutosine-tRNA(Phe) biosynthesis.</text>
</comment>
<proteinExistence type="inferred from homology"/>
<dbReference type="CDD" id="cd02440">
    <property type="entry name" value="AdoMet_MTases"/>
    <property type="match status" value="1"/>
</dbReference>
<dbReference type="GO" id="GO:0008175">
    <property type="term" value="F:tRNA methyltransferase activity"/>
    <property type="evidence" value="ECO:0007669"/>
    <property type="project" value="InterPro"/>
</dbReference>
<dbReference type="PROSITE" id="PS51684">
    <property type="entry name" value="SAM_MT_TRM5_TYW2"/>
    <property type="match status" value="1"/>
</dbReference>
<evidence type="ECO:0000256" key="6">
    <source>
        <dbReference type="ARBA" id="ARBA00049202"/>
    </source>
</evidence>